<dbReference type="RefSeq" id="XP_033664516.1">
    <property type="nucleotide sequence ID" value="XM_033808016.1"/>
</dbReference>
<gene>
    <name evidence="1" type="ORF">M409DRAFT_26234</name>
</gene>
<sequence>MGPRSVAPTPVSDVDKLLQHYEAFGVIICRPCQFAIQPSALASHLLKHQIYRNERRKLMARLSHLELREPADVPKPEPLSKPIPELRILKGRRCLSPGCGYLCTSDKRMSQHWSDLHGERESRNVLAQFAWLQTFFKGNKIRYFEVSAPQENALSPITESTDDNTSPAARSHLPPPLDMDAMRYLLHFVHSTSLTLPRAESESLYFWSVQIPNEALAHSFLMYGVLSLAATHLAFLETDTETAKVYADAASRYEDASLADFQQHAQSPSESNAVALLGYARCLGTARLGRKPEHGGVFTSTAQMAETFHLIQSSIETMMSLQKFLPDGSDFKIPVEELEELGRLADEDVMLKDAQSVMHIPPAVLQRLDTLPDRLNEALPQSHARSLSDVQACLSANTALISAFARAYSFSPSNPSFTGSAEESNTVATIWAAIESWVRFVPDHYVYMLEQSDPAALIIFAHFCVLVKRFHAKYWQFQGLANRLIRLVEVNLESNLKHFVADLYTLLDDTGVDAMQI</sequence>
<evidence type="ECO:0008006" key="3">
    <source>
        <dbReference type="Google" id="ProtNLM"/>
    </source>
</evidence>
<dbReference type="OrthoDB" id="416217at2759"/>
<accession>A0A6A6C8W4</accession>
<keyword evidence="2" id="KW-1185">Reference proteome</keyword>
<dbReference type="InterPro" id="IPR053157">
    <property type="entry name" value="Sterol_Uptake_Regulator"/>
</dbReference>
<dbReference type="PANTHER" id="PTHR47784">
    <property type="entry name" value="STEROL UPTAKE CONTROL PROTEIN 2"/>
    <property type="match status" value="1"/>
</dbReference>
<dbReference type="Pfam" id="PF12013">
    <property type="entry name" value="OrsD"/>
    <property type="match status" value="1"/>
</dbReference>
<dbReference type="AlphaFoldDB" id="A0A6A6C8W4"/>
<reference evidence="1" key="1">
    <citation type="journal article" date="2020" name="Stud. Mycol.">
        <title>101 Dothideomycetes genomes: a test case for predicting lifestyles and emergence of pathogens.</title>
        <authorList>
            <person name="Haridas S."/>
            <person name="Albert R."/>
            <person name="Binder M."/>
            <person name="Bloem J."/>
            <person name="Labutti K."/>
            <person name="Salamov A."/>
            <person name="Andreopoulos B."/>
            <person name="Baker S."/>
            <person name="Barry K."/>
            <person name="Bills G."/>
            <person name="Bluhm B."/>
            <person name="Cannon C."/>
            <person name="Castanera R."/>
            <person name="Culley D."/>
            <person name="Daum C."/>
            <person name="Ezra D."/>
            <person name="Gonzalez J."/>
            <person name="Henrissat B."/>
            <person name="Kuo A."/>
            <person name="Liang C."/>
            <person name="Lipzen A."/>
            <person name="Lutzoni F."/>
            <person name="Magnuson J."/>
            <person name="Mondo S."/>
            <person name="Nolan M."/>
            <person name="Ohm R."/>
            <person name="Pangilinan J."/>
            <person name="Park H.-J."/>
            <person name="Ramirez L."/>
            <person name="Alfaro M."/>
            <person name="Sun H."/>
            <person name="Tritt A."/>
            <person name="Yoshinaga Y."/>
            <person name="Zwiers L.-H."/>
            <person name="Turgeon B."/>
            <person name="Goodwin S."/>
            <person name="Spatafora J."/>
            <person name="Crous P."/>
            <person name="Grigoriev I."/>
        </authorList>
    </citation>
    <scope>NUCLEOTIDE SEQUENCE</scope>
    <source>
        <strain evidence="1">ATCC 36951</strain>
    </source>
</reference>
<dbReference type="GO" id="GO:0001228">
    <property type="term" value="F:DNA-binding transcription activator activity, RNA polymerase II-specific"/>
    <property type="evidence" value="ECO:0007669"/>
    <property type="project" value="TreeGrafter"/>
</dbReference>
<proteinExistence type="predicted"/>
<organism evidence="1 2">
    <name type="scientific">Zasmidium cellare ATCC 36951</name>
    <dbReference type="NCBI Taxonomy" id="1080233"/>
    <lineage>
        <taxon>Eukaryota</taxon>
        <taxon>Fungi</taxon>
        <taxon>Dikarya</taxon>
        <taxon>Ascomycota</taxon>
        <taxon>Pezizomycotina</taxon>
        <taxon>Dothideomycetes</taxon>
        <taxon>Dothideomycetidae</taxon>
        <taxon>Mycosphaerellales</taxon>
        <taxon>Mycosphaerellaceae</taxon>
        <taxon>Zasmidium</taxon>
    </lineage>
</organism>
<protein>
    <recommendedName>
        <fullName evidence="3">C2H2-type domain-containing protein</fullName>
    </recommendedName>
</protein>
<dbReference type="EMBL" id="ML993608">
    <property type="protein sequence ID" value="KAF2163627.1"/>
    <property type="molecule type" value="Genomic_DNA"/>
</dbReference>
<evidence type="ECO:0000313" key="2">
    <source>
        <dbReference type="Proteomes" id="UP000799537"/>
    </source>
</evidence>
<dbReference type="Proteomes" id="UP000799537">
    <property type="component" value="Unassembled WGS sequence"/>
</dbReference>
<dbReference type="GeneID" id="54561288"/>
<evidence type="ECO:0000313" key="1">
    <source>
        <dbReference type="EMBL" id="KAF2163627.1"/>
    </source>
</evidence>
<dbReference type="PANTHER" id="PTHR47784:SF5">
    <property type="entry name" value="STEROL UPTAKE CONTROL PROTEIN 2"/>
    <property type="match status" value="1"/>
</dbReference>
<dbReference type="InterPro" id="IPR022698">
    <property type="entry name" value="OrsD"/>
</dbReference>
<name>A0A6A6C8W4_ZASCE</name>